<dbReference type="PANTHER" id="PTHR42949:SF3">
    <property type="entry name" value="ANAEROBIC GLYCEROL-3-PHOSPHATE DEHYDROGENASE SUBUNIT B"/>
    <property type="match status" value="1"/>
</dbReference>
<evidence type="ECO:0000256" key="2">
    <source>
        <dbReference type="SAM" id="MobiDB-lite"/>
    </source>
</evidence>
<protein>
    <submittedName>
        <fullName evidence="4">Hydrogen cyanide synthase HcnB</fullName>
    </submittedName>
</protein>
<dbReference type="SUPFAM" id="SSF51905">
    <property type="entry name" value="FAD/NAD(P)-binding domain"/>
    <property type="match status" value="1"/>
</dbReference>
<evidence type="ECO:0000256" key="1">
    <source>
        <dbReference type="ARBA" id="ARBA00023002"/>
    </source>
</evidence>
<dbReference type="AlphaFoldDB" id="A0A562W8W8"/>
<feature type="region of interest" description="Disordered" evidence="2">
    <location>
        <begin position="312"/>
        <end position="366"/>
    </location>
</feature>
<dbReference type="PANTHER" id="PTHR42949">
    <property type="entry name" value="ANAEROBIC GLYCEROL-3-PHOSPHATE DEHYDROGENASE SUBUNIT B"/>
    <property type="match status" value="1"/>
</dbReference>
<dbReference type="PRINTS" id="PR00411">
    <property type="entry name" value="PNDRDTASEI"/>
</dbReference>
<organism evidence="4 5">
    <name type="scientific">Micromonospora sagamiensis</name>
    <dbReference type="NCBI Taxonomy" id="47875"/>
    <lineage>
        <taxon>Bacteria</taxon>
        <taxon>Bacillati</taxon>
        <taxon>Actinomycetota</taxon>
        <taxon>Actinomycetes</taxon>
        <taxon>Micromonosporales</taxon>
        <taxon>Micromonosporaceae</taxon>
        <taxon>Micromonospora</taxon>
    </lineage>
</organism>
<sequence length="366" mass="38780">MSAPTGASEVWPLVVVGGGPAGIAAATEAARTGLRCLLIDEAPRIGGQIYRDLPREFTVHDRRRLGRDHRRGDRLRAGLAEVGDLVEVRSGTTVLDIVDGRRLVCSSAETGPTEVIAERLVLATGAYDRPVPFPGWTLPGVITAGGTQALLKAMRVRPGERALVAGTGPLLLVVAGQLHRAGVRVVALLEAGRSAFTAGTLVRARRQWGMLTDGARYRFDLLRAGIPIRYNHTVFQAHGDGMLDSVTYGPVAPADWRPIREQASRVEVDLLVSGFASSPAPNSASWSAAGWCTSTGSAAGFRYATPRCRRRYPESSPWGTEPVSPVCWSPSRRGGSPASPPPNRPEGSPKPRPDDDAAPPSAGSAP</sequence>
<reference evidence="4 5" key="1">
    <citation type="submission" date="2019-07" db="EMBL/GenBank/DDBJ databases">
        <title>R&amp;d 2014.</title>
        <authorList>
            <person name="Klenk H.-P."/>
        </authorList>
    </citation>
    <scope>NUCLEOTIDE SEQUENCE [LARGE SCALE GENOMIC DNA]</scope>
    <source>
        <strain evidence="4 5">DSM 43912</strain>
    </source>
</reference>
<accession>A0A562W8W8</accession>
<keyword evidence="5" id="KW-1185">Reference proteome</keyword>
<comment type="caution">
    <text evidence="4">The sequence shown here is derived from an EMBL/GenBank/DDBJ whole genome shotgun (WGS) entry which is preliminary data.</text>
</comment>
<dbReference type="Gene3D" id="3.50.50.60">
    <property type="entry name" value="FAD/NAD(P)-binding domain"/>
    <property type="match status" value="1"/>
</dbReference>
<dbReference type="Proteomes" id="UP000319728">
    <property type="component" value="Unassembled WGS sequence"/>
</dbReference>
<dbReference type="EMBL" id="VLLP01000001">
    <property type="protein sequence ID" value="TWJ26548.1"/>
    <property type="molecule type" value="Genomic_DNA"/>
</dbReference>
<keyword evidence="1" id="KW-0560">Oxidoreductase</keyword>
<evidence type="ECO:0000313" key="5">
    <source>
        <dbReference type="Proteomes" id="UP000319728"/>
    </source>
</evidence>
<dbReference type="InterPro" id="IPR036188">
    <property type="entry name" value="FAD/NAD-bd_sf"/>
</dbReference>
<dbReference type="Pfam" id="PF07992">
    <property type="entry name" value="Pyr_redox_2"/>
    <property type="match status" value="1"/>
</dbReference>
<dbReference type="InterPro" id="IPR023753">
    <property type="entry name" value="FAD/NAD-binding_dom"/>
</dbReference>
<dbReference type="PRINTS" id="PR00368">
    <property type="entry name" value="FADPNR"/>
</dbReference>
<dbReference type="InterPro" id="IPR051691">
    <property type="entry name" value="Metab_Enz_Cyan_OpOx_G3PDH"/>
</dbReference>
<dbReference type="RefSeq" id="WP_186499678.1">
    <property type="nucleotide sequence ID" value="NZ_VLLP01000001.1"/>
</dbReference>
<feature type="domain" description="FAD/NAD(P)-binding" evidence="3">
    <location>
        <begin position="13"/>
        <end position="195"/>
    </location>
</feature>
<dbReference type="GO" id="GO:0016491">
    <property type="term" value="F:oxidoreductase activity"/>
    <property type="evidence" value="ECO:0007669"/>
    <property type="project" value="UniProtKB-KW"/>
</dbReference>
<proteinExistence type="predicted"/>
<evidence type="ECO:0000313" key="4">
    <source>
        <dbReference type="EMBL" id="TWJ26548.1"/>
    </source>
</evidence>
<evidence type="ECO:0000259" key="3">
    <source>
        <dbReference type="Pfam" id="PF07992"/>
    </source>
</evidence>
<gene>
    <name evidence="4" type="ORF">JD81_00003</name>
</gene>
<name>A0A562W8W8_9ACTN</name>